<protein>
    <submittedName>
        <fullName evidence="2">Uncharacterized protein</fullName>
    </submittedName>
</protein>
<accession>A0A2T4U2U1</accession>
<feature type="region of interest" description="Disordered" evidence="1">
    <location>
        <begin position="69"/>
        <end position="91"/>
    </location>
</feature>
<proteinExistence type="predicted"/>
<reference evidence="2 3" key="1">
    <citation type="submission" date="2018-03" db="EMBL/GenBank/DDBJ databases">
        <title>Alkalicoccus saliphilus sp. nov., isolated from a mineral pool.</title>
        <authorList>
            <person name="Zhao B."/>
        </authorList>
    </citation>
    <scope>NUCLEOTIDE SEQUENCE [LARGE SCALE GENOMIC DNA]</scope>
    <source>
        <strain evidence="2 3">6AG</strain>
    </source>
</reference>
<evidence type="ECO:0000313" key="2">
    <source>
        <dbReference type="EMBL" id="PTL37709.1"/>
    </source>
</evidence>
<dbReference type="AlphaFoldDB" id="A0A2T4U2U1"/>
<name>A0A2T4U2U1_9BACI</name>
<dbReference type="EMBL" id="PZJJ01000036">
    <property type="protein sequence ID" value="PTL37709.1"/>
    <property type="molecule type" value="Genomic_DNA"/>
</dbReference>
<gene>
    <name evidence="2" type="ORF">C6Y45_14925</name>
</gene>
<dbReference type="Proteomes" id="UP000240509">
    <property type="component" value="Unassembled WGS sequence"/>
</dbReference>
<comment type="caution">
    <text evidence="2">The sequence shown here is derived from an EMBL/GenBank/DDBJ whole genome shotgun (WGS) entry which is preliminary data.</text>
</comment>
<evidence type="ECO:0000256" key="1">
    <source>
        <dbReference type="SAM" id="MobiDB-lite"/>
    </source>
</evidence>
<organism evidence="2 3">
    <name type="scientific">Alkalicoccus saliphilus</name>
    <dbReference type="NCBI Taxonomy" id="200989"/>
    <lineage>
        <taxon>Bacteria</taxon>
        <taxon>Bacillati</taxon>
        <taxon>Bacillota</taxon>
        <taxon>Bacilli</taxon>
        <taxon>Bacillales</taxon>
        <taxon>Bacillaceae</taxon>
        <taxon>Alkalicoccus</taxon>
    </lineage>
</organism>
<dbReference type="RefSeq" id="WP_107586035.1">
    <property type="nucleotide sequence ID" value="NZ_PZJJ01000036.1"/>
</dbReference>
<evidence type="ECO:0000313" key="3">
    <source>
        <dbReference type="Proteomes" id="UP000240509"/>
    </source>
</evidence>
<sequence length="104" mass="11447">MSFTKGTLYIIRQAFWFVDIDRRCPAFAFRDAFRAGRDSSLRLLQGNEKKFSAMKNLSFKPFSSTKKFSLRNGGGAGQTAEDQPHTAASVSGGAYTTTGIIILN</sequence>
<keyword evidence="3" id="KW-1185">Reference proteome</keyword>